<dbReference type="PANTHER" id="PTHR35794">
    <property type="entry name" value="CELL DIVISION PROTEIN DIVIVA"/>
    <property type="match status" value="1"/>
</dbReference>
<evidence type="ECO:0000256" key="4">
    <source>
        <dbReference type="ARBA" id="ARBA00022490"/>
    </source>
</evidence>
<dbReference type="CDD" id="cd06503">
    <property type="entry name" value="ATP-synt_Fo_b"/>
    <property type="match status" value="1"/>
</dbReference>
<keyword evidence="5" id="KW-0132">Cell division</keyword>
<evidence type="ECO:0000256" key="5">
    <source>
        <dbReference type="ARBA" id="ARBA00022618"/>
    </source>
</evidence>
<dbReference type="InterPro" id="IPR019933">
    <property type="entry name" value="DivIVA_domain"/>
</dbReference>
<dbReference type="Pfam" id="PF05103">
    <property type="entry name" value="DivIVA"/>
    <property type="match status" value="1"/>
</dbReference>
<dbReference type="RefSeq" id="WP_205357380.1">
    <property type="nucleotide sequence ID" value="NZ_JADKYB010000006.1"/>
</dbReference>
<dbReference type="Gene3D" id="6.10.250.660">
    <property type="match status" value="1"/>
</dbReference>
<accession>A0ABS2TQB9</accession>
<evidence type="ECO:0000256" key="7">
    <source>
        <dbReference type="ARBA" id="ARBA00023306"/>
    </source>
</evidence>
<keyword evidence="7" id="KW-0131">Cell cycle</keyword>
<sequence length="393" mass="41635">MPLTPEDVRNKQFTTVRLREGYDEDEVDAFLDEVEAELTRLLRENEDLRAKLAAATRAAAQNQQQGMRKPEPQDRPVPAAISGPQPVPQQMPQQQMGPPQLPGGAPQLPAGPSAQQHGPGPMGQHPMQQGPGPMGQHPMQQGPGPMGQHPMQQNPMQQNPMQQGPGPMGGHPMQQQGPGGDSAARVLSLAQQTADQAIAEARSEANKIVGEARSRAEGLERDARAKADALERDAQEKHRVAMGSLESARATLERKVEDLRGFEREYRTRLKSYLESQLRQLENQADDSLAPPRTTPAAPSLPSASSMSGSSMGAGMGGMTPAGAGAMGHNGSAPSYGGGQGMGGHAPAPSYGGQQQMSPAMTQPMAPVRPQGPSPLQGAPTPMRGFLIDEDDN</sequence>
<dbReference type="Proteomes" id="UP000749040">
    <property type="component" value="Unassembled WGS sequence"/>
</dbReference>
<evidence type="ECO:0000256" key="10">
    <source>
        <dbReference type="SAM" id="MobiDB-lite"/>
    </source>
</evidence>
<organism evidence="11 12">
    <name type="scientific">Actinacidiphila acididurans</name>
    <dbReference type="NCBI Taxonomy" id="2784346"/>
    <lineage>
        <taxon>Bacteria</taxon>
        <taxon>Bacillati</taxon>
        <taxon>Actinomycetota</taxon>
        <taxon>Actinomycetes</taxon>
        <taxon>Kitasatosporales</taxon>
        <taxon>Streptomycetaceae</taxon>
        <taxon>Actinacidiphila</taxon>
    </lineage>
</organism>
<dbReference type="PANTHER" id="PTHR35794:SF2">
    <property type="entry name" value="CELL DIVISION PROTEIN DIVIVA"/>
    <property type="match status" value="1"/>
</dbReference>
<evidence type="ECO:0000256" key="8">
    <source>
        <dbReference type="ARBA" id="ARBA00031737"/>
    </source>
</evidence>
<protein>
    <recommendedName>
        <fullName evidence="3">Cell wall synthesis protein Wag31</fullName>
    </recommendedName>
    <alternativeName>
        <fullName evidence="8">Antigen 84</fullName>
    </alternativeName>
</protein>
<dbReference type="InterPro" id="IPR007793">
    <property type="entry name" value="DivIVA_fam"/>
</dbReference>
<evidence type="ECO:0000256" key="9">
    <source>
        <dbReference type="SAM" id="Coils"/>
    </source>
</evidence>
<feature type="coiled-coil region" evidence="9">
    <location>
        <begin position="213"/>
        <end position="265"/>
    </location>
</feature>
<feature type="compositionally biased region" description="Low complexity" evidence="10">
    <location>
        <begin position="288"/>
        <end position="311"/>
    </location>
</feature>
<name>A0ABS2TQB9_9ACTN</name>
<dbReference type="EMBL" id="JADKYB010000006">
    <property type="protein sequence ID" value="MBM9505525.1"/>
    <property type="molecule type" value="Genomic_DNA"/>
</dbReference>
<feature type="compositionally biased region" description="Low complexity" evidence="10">
    <location>
        <begin position="54"/>
        <end position="65"/>
    </location>
</feature>
<evidence type="ECO:0000256" key="3">
    <source>
        <dbReference type="ARBA" id="ARBA00018787"/>
    </source>
</evidence>
<feature type="region of interest" description="Disordered" evidence="10">
    <location>
        <begin position="283"/>
        <end position="393"/>
    </location>
</feature>
<feature type="compositionally biased region" description="Low complexity" evidence="10">
    <location>
        <begin position="82"/>
        <end position="176"/>
    </location>
</feature>
<evidence type="ECO:0000256" key="2">
    <source>
        <dbReference type="ARBA" id="ARBA00009008"/>
    </source>
</evidence>
<feature type="region of interest" description="Disordered" evidence="10">
    <location>
        <begin position="54"/>
        <end position="186"/>
    </location>
</feature>
<feature type="compositionally biased region" description="Polar residues" evidence="10">
    <location>
        <begin position="352"/>
        <end position="361"/>
    </location>
</feature>
<comment type="caution">
    <text evidence="11">The sequence shown here is derived from an EMBL/GenBank/DDBJ whole genome shotgun (WGS) entry which is preliminary data.</text>
</comment>
<keyword evidence="6 9" id="KW-0175">Coiled coil</keyword>
<proteinExistence type="inferred from homology"/>
<keyword evidence="4" id="KW-0963">Cytoplasm</keyword>
<keyword evidence="12" id="KW-1185">Reference proteome</keyword>
<evidence type="ECO:0000256" key="6">
    <source>
        <dbReference type="ARBA" id="ARBA00023054"/>
    </source>
</evidence>
<evidence type="ECO:0000256" key="1">
    <source>
        <dbReference type="ARBA" id="ARBA00004496"/>
    </source>
</evidence>
<dbReference type="NCBIfam" id="TIGR03544">
    <property type="entry name" value="DivI1A_domain"/>
    <property type="match status" value="1"/>
</dbReference>
<comment type="similarity">
    <text evidence="2">Belongs to the DivIVA family.</text>
</comment>
<gene>
    <name evidence="11" type="ORF">ITX44_13385</name>
</gene>
<evidence type="ECO:0000313" key="12">
    <source>
        <dbReference type="Proteomes" id="UP000749040"/>
    </source>
</evidence>
<evidence type="ECO:0000313" key="11">
    <source>
        <dbReference type="EMBL" id="MBM9505525.1"/>
    </source>
</evidence>
<feature type="compositionally biased region" description="Gly residues" evidence="10">
    <location>
        <begin position="312"/>
        <end position="328"/>
    </location>
</feature>
<reference evidence="11 12" key="1">
    <citation type="submission" date="2021-01" db="EMBL/GenBank/DDBJ databases">
        <title>Streptomyces acididurans sp. nov., isolated from a peat swamp forest soil.</title>
        <authorList>
            <person name="Chantavorakit T."/>
            <person name="Duangmal K."/>
        </authorList>
    </citation>
    <scope>NUCLEOTIDE SEQUENCE [LARGE SCALE GENOMIC DNA]</scope>
    <source>
        <strain evidence="11 12">KK5PA1</strain>
    </source>
</reference>
<comment type="subcellular location">
    <subcellularLocation>
        <location evidence="1">Cytoplasm</location>
    </subcellularLocation>
</comment>